<proteinExistence type="predicted"/>
<gene>
    <name evidence="1" type="ORF">AU05_16395</name>
</gene>
<evidence type="ECO:0000313" key="1">
    <source>
        <dbReference type="EMBL" id="EZH83962.1"/>
    </source>
</evidence>
<organism evidence="1 2">
    <name type="scientific">Ectopseudomonas composti</name>
    <dbReference type="NCBI Taxonomy" id="658457"/>
    <lineage>
        <taxon>Bacteria</taxon>
        <taxon>Pseudomonadati</taxon>
        <taxon>Pseudomonadota</taxon>
        <taxon>Gammaproteobacteria</taxon>
        <taxon>Pseudomonadales</taxon>
        <taxon>Pseudomonadaceae</taxon>
        <taxon>Ectopseudomonas</taxon>
    </lineage>
</organism>
<dbReference type="EMBL" id="JFJN01000005">
    <property type="protein sequence ID" value="EZH83962.1"/>
    <property type="molecule type" value="Genomic_DNA"/>
</dbReference>
<accession>A0ABN0SHG5</accession>
<name>A0ABN0SHG5_9GAMM</name>
<protein>
    <submittedName>
        <fullName evidence="1">Uncharacterized protein</fullName>
    </submittedName>
</protein>
<reference evidence="2" key="1">
    <citation type="journal article" date="2014" name="Genome Announc.">
        <title>Draft Genome Sequence of the algae degrading bacterium Pseudomonas mendocina AD6.</title>
        <authorList>
            <person name="Barney B.M."/>
            <person name="Lenneman E.M."/>
        </authorList>
    </citation>
    <scope>NUCLEOTIDE SEQUENCE [LARGE SCALE GENOMIC DNA]</scope>
    <source>
        <strain evidence="2">AD6</strain>
    </source>
</reference>
<dbReference type="Proteomes" id="UP000023842">
    <property type="component" value="Unassembled WGS sequence"/>
</dbReference>
<evidence type="ECO:0000313" key="2">
    <source>
        <dbReference type="Proteomes" id="UP000023842"/>
    </source>
</evidence>
<comment type="caution">
    <text evidence="1">The sequence shown here is derived from an EMBL/GenBank/DDBJ whole genome shotgun (WGS) entry which is preliminary data.</text>
</comment>
<sequence>MSAFLAYIAWQQMKINSKKLTLDLYNKRFEIYTDSIKFYQELISGEISKETHLKFITSKEASYFLFSNDPEIYKILDDMHSQSFKVTGIKQVAPQLKGSPEVLLKMHSDAQNALTLNGKMLKELQLKFKKYLSM</sequence>
<keyword evidence="2" id="KW-1185">Reference proteome</keyword>